<dbReference type="InterPro" id="IPR004659">
    <property type="entry name" value="RNase_E/G"/>
</dbReference>
<evidence type="ECO:0000313" key="8">
    <source>
        <dbReference type="Proteomes" id="UP001208567"/>
    </source>
</evidence>
<evidence type="ECO:0000313" key="7">
    <source>
        <dbReference type="EMBL" id="GLC32210.1"/>
    </source>
</evidence>
<dbReference type="SUPFAM" id="SSF50249">
    <property type="entry name" value="Nucleic acid-binding proteins"/>
    <property type="match status" value="1"/>
</dbReference>
<evidence type="ECO:0000259" key="6">
    <source>
        <dbReference type="Pfam" id="PF10150"/>
    </source>
</evidence>
<dbReference type="Pfam" id="PF10150">
    <property type="entry name" value="RNase_E_G"/>
    <property type="match status" value="1"/>
</dbReference>
<dbReference type="InterPro" id="IPR012340">
    <property type="entry name" value="NA-bd_OB-fold"/>
</dbReference>
<evidence type="ECO:0000256" key="2">
    <source>
        <dbReference type="ARBA" id="ARBA00022723"/>
    </source>
</evidence>
<sequence length="480" mass="55527">MKDIFIERRENLLKIVVRENDKLVECYIEEENNGPIPGEIYKGVVKNVVPAIKCAFIDIGCEKNCYMYLDSKFNNNKIKKQDEVIVEVLKESIGTKGPKVTNAISLPGRYCVIETLNKDIRFSKSIKNEEFKLHIRENINRPKDIGIMIRTNGEKVGLEELQKEISSLYLQLEKIQREGRYSIKPGLLYSDAGVMDRVLRDRVDVKTSRIIVDNEADFQYVNKIVHNISDVKVEVILHNDSRTLLNAYGIEKEILNLRHNKIQLGSGASIVIDKTEAMYVIDVNSGKNLNSNSMERTVLNTNLEAAEEISRQIKLRNLSGIIVVDFIDMDNKEYQDRVLEVLRAGFKDDKNATYIYPFTELNLVQISRRRRGRNISEFIEEKCEVCDGKGKRIKLSYLVSMIKSEVLKIDREQGIKDIYVEMNSIYKKEILEDKIGFVKSIDALDKRVYVNFKNKMELFKVEPLIFANQIQNLEVYRIYG</sequence>
<gene>
    <name evidence="7" type="primary">cafA</name>
    <name evidence="7" type="ORF">bsdE14_36200</name>
</gene>
<dbReference type="CDD" id="cd04453">
    <property type="entry name" value="S1_RNase_E"/>
    <property type="match status" value="1"/>
</dbReference>
<reference evidence="7 8" key="1">
    <citation type="journal article" date="2024" name="Int. J. Syst. Evol. Microbiol.">
        <title>Clostridium omnivorum sp. nov., isolated from anoxic soil under the treatment of reductive soil disinfestation.</title>
        <authorList>
            <person name="Ueki A."/>
            <person name="Tonouchi A."/>
            <person name="Kaku N."/>
            <person name="Honma S."/>
            <person name="Ueki K."/>
        </authorList>
    </citation>
    <scope>NUCLEOTIDE SEQUENCE [LARGE SCALE GENOMIC DNA]</scope>
    <source>
        <strain evidence="7 8">E14</strain>
    </source>
</reference>
<evidence type="ECO:0000256" key="5">
    <source>
        <dbReference type="ARBA" id="ARBA00022884"/>
    </source>
</evidence>
<evidence type="ECO:0000256" key="1">
    <source>
        <dbReference type="ARBA" id="ARBA00001946"/>
    </source>
</evidence>
<comment type="cofactor">
    <cofactor evidence="1">
        <name>Mg(2+)</name>
        <dbReference type="ChEBI" id="CHEBI:18420"/>
    </cofactor>
</comment>
<protein>
    <submittedName>
        <fullName evidence="7">Ribonuclease</fullName>
    </submittedName>
</protein>
<dbReference type="Proteomes" id="UP001208567">
    <property type="component" value="Unassembled WGS sequence"/>
</dbReference>
<accession>A0ABQ5NAG8</accession>
<dbReference type="EMBL" id="BRXR01000001">
    <property type="protein sequence ID" value="GLC32210.1"/>
    <property type="molecule type" value="Genomic_DNA"/>
</dbReference>
<keyword evidence="4" id="KW-0460">Magnesium</keyword>
<dbReference type="Gene3D" id="2.40.50.140">
    <property type="entry name" value="Nucleic acid-binding proteins"/>
    <property type="match status" value="1"/>
</dbReference>
<keyword evidence="2" id="KW-0479">Metal-binding</keyword>
<dbReference type="PANTHER" id="PTHR30001">
    <property type="entry name" value="RIBONUCLEASE"/>
    <property type="match status" value="1"/>
</dbReference>
<keyword evidence="8" id="KW-1185">Reference proteome</keyword>
<evidence type="ECO:0000256" key="4">
    <source>
        <dbReference type="ARBA" id="ARBA00022842"/>
    </source>
</evidence>
<feature type="domain" description="RNA-binding protein AU-1/Ribonuclease E/G" evidence="6">
    <location>
        <begin position="105"/>
        <end position="370"/>
    </location>
</feature>
<comment type="caution">
    <text evidence="7">The sequence shown here is derived from an EMBL/GenBank/DDBJ whole genome shotgun (WGS) entry which is preliminary data.</text>
</comment>
<evidence type="ECO:0000256" key="3">
    <source>
        <dbReference type="ARBA" id="ARBA00022801"/>
    </source>
</evidence>
<dbReference type="PANTHER" id="PTHR30001:SF0">
    <property type="entry name" value="RIBONUCLEASE G"/>
    <property type="match status" value="1"/>
</dbReference>
<dbReference type="InterPro" id="IPR019307">
    <property type="entry name" value="RNA-bd_AU-1/RNase_E/G"/>
</dbReference>
<keyword evidence="3" id="KW-0378">Hydrolase</keyword>
<organism evidence="7 8">
    <name type="scientific">Clostridium omnivorum</name>
    <dbReference type="NCBI Taxonomy" id="1604902"/>
    <lineage>
        <taxon>Bacteria</taxon>
        <taxon>Bacillati</taxon>
        <taxon>Bacillota</taxon>
        <taxon>Clostridia</taxon>
        <taxon>Eubacteriales</taxon>
        <taxon>Clostridiaceae</taxon>
        <taxon>Clostridium</taxon>
    </lineage>
</organism>
<keyword evidence="5" id="KW-0694">RNA-binding</keyword>
<name>A0ABQ5NAG8_9CLOT</name>
<proteinExistence type="predicted"/>